<accession>A0AAU8CS57</accession>
<dbReference type="RefSeq" id="WP_353642670.1">
    <property type="nucleotide sequence ID" value="NZ_CP159253.1"/>
</dbReference>
<proteinExistence type="predicted"/>
<sequence>MRKVILEECRSRTDINPRAVLDEEVESALWQNQPDRIAVISWMQEMGS</sequence>
<gene>
    <name evidence="1" type="ORF">ABVK50_04425</name>
</gene>
<name>A0AAU8CS57_9HYPH</name>
<organism evidence="1">
    <name type="scientific">Mesorhizobium sp. WSM2240</name>
    <dbReference type="NCBI Taxonomy" id="3228851"/>
    <lineage>
        <taxon>Bacteria</taxon>
        <taxon>Pseudomonadati</taxon>
        <taxon>Pseudomonadota</taxon>
        <taxon>Alphaproteobacteria</taxon>
        <taxon>Hyphomicrobiales</taxon>
        <taxon>Phyllobacteriaceae</taxon>
        <taxon>Mesorhizobium</taxon>
    </lineage>
</organism>
<evidence type="ECO:0000313" key="1">
    <source>
        <dbReference type="EMBL" id="XCG49798.1"/>
    </source>
</evidence>
<dbReference type="AlphaFoldDB" id="A0AAU8CS57"/>
<dbReference type="EMBL" id="CP159253">
    <property type="protein sequence ID" value="XCG49798.1"/>
    <property type="molecule type" value="Genomic_DNA"/>
</dbReference>
<reference evidence="1" key="1">
    <citation type="submission" date="2024-06" db="EMBL/GenBank/DDBJ databases">
        <title>Mesorhizobium karijinii sp. nov., a symbiont of the iconic Swainsona formosa from arid Australia.</title>
        <authorList>
            <person name="Hill Y.J."/>
            <person name="Watkin E.L.J."/>
            <person name="O'Hara G.W."/>
            <person name="Terpolilli J."/>
            <person name="Tye M.L."/>
            <person name="Kohlmeier M.G."/>
        </authorList>
    </citation>
    <scope>NUCLEOTIDE SEQUENCE</scope>
    <source>
        <strain evidence="1">WSM2240</strain>
    </source>
</reference>
<protein>
    <submittedName>
        <fullName evidence="1">Uncharacterized protein</fullName>
    </submittedName>
</protein>